<dbReference type="PANTHER" id="PTHR13438">
    <property type="entry name" value="AMINOACYL TRNA SYNTHASE COMPLEX-INTERACTING MULTIFUNCTIONAL PROTEIN"/>
    <property type="match status" value="1"/>
</dbReference>
<evidence type="ECO:0000313" key="5">
    <source>
        <dbReference type="Proteomes" id="UP000695007"/>
    </source>
</evidence>
<dbReference type="Pfam" id="PF18569">
    <property type="entry name" value="Thioredoxin_16"/>
    <property type="match status" value="1"/>
</dbReference>
<name>A0AAJ6YEY9_9HYME</name>
<gene>
    <name evidence="6" type="primary">LOC105361359</name>
</gene>
<evidence type="ECO:0000313" key="6">
    <source>
        <dbReference type="RefSeq" id="XP_011496810.1"/>
    </source>
</evidence>
<dbReference type="Proteomes" id="UP000695007">
    <property type="component" value="Unplaced"/>
</dbReference>
<comment type="subcellular location">
    <subcellularLocation>
        <location evidence="1">Cytoplasm</location>
    </subcellularLocation>
</comment>
<dbReference type="RefSeq" id="XP_011496810.1">
    <property type="nucleotide sequence ID" value="XM_011498508.1"/>
</dbReference>
<evidence type="ECO:0000256" key="1">
    <source>
        <dbReference type="ARBA" id="ARBA00004496"/>
    </source>
</evidence>
<dbReference type="GO" id="GO:0005737">
    <property type="term" value="C:cytoplasm"/>
    <property type="evidence" value="ECO:0007669"/>
    <property type="project" value="UniProtKB-SubCell"/>
</dbReference>
<dbReference type="AlphaFoldDB" id="A0AAJ6YEY9"/>
<proteinExistence type="predicted"/>
<dbReference type="InterPro" id="IPR042360">
    <property type="entry name" value="AIMP2"/>
</dbReference>
<protein>
    <submittedName>
        <fullName evidence="6">Aminoacyl tRNA synthase complex-interacting multifunctional protein 2</fullName>
    </submittedName>
</protein>
<evidence type="ECO:0000256" key="3">
    <source>
        <dbReference type="ARBA" id="ARBA00022917"/>
    </source>
</evidence>
<evidence type="ECO:0000259" key="4">
    <source>
        <dbReference type="Pfam" id="PF18569"/>
    </source>
</evidence>
<dbReference type="Gene3D" id="1.20.1050.130">
    <property type="match status" value="1"/>
</dbReference>
<reference evidence="6" key="1">
    <citation type="submission" date="2025-08" db="UniProtKB">
        <authorList>
            <consortium name="RefSeq"/>
        </authorList>
    </citation>
    <scope>IDENTIFICATION</scope>
</reference>
<dbReference type="GO" id="GO:0017101">
    <property type="term" value="C:aminoacyl-tRNA synthetase multienzyme complex"/>
    <property type="evidence" value="ECO:0007669"/>
    <property type="project" value="InterPro"/>
</dbReference>
<keyword evidence="5" id="KW-1185">Reference proteome</keyword>
<keyword evidence="3" id="KW-0648">Protein biosynthesis</keyword>
<dbReference type="CTD" id="7965"/>
<accession>A0AAJ6YEY9</accession>
<dbReference type="GeneID" id="105361359"/>
<dbReference type="InterPro" id="IPR041503">
    <property type="entry name" value="AIMP2_thioredoxin"/>
</dbReference>
<dbReference type="GO" id="GO:0006412">
    <property type="term" value="P:translation"/>
    <property type="evidence" value="ECO:0007669"/>
    <property type="project" value="UniProtKB-KW"/>
</dbReference>
<keyword evidence="2" id="KW-0963">Cytoplasm</keyword>
<organism evidence="5 6">
    <name type="scientific">Ceratosolen solmsi marchali</name>
    <dbReference type="NCBI Taxonomy" id="326594"/>
    <lineage>
        <taxon>Eukaryota</taxon>
        <taxon>Metazoa</taxon>
        <taxon>Ecdysozoa</taxon>
        <taxon>Arthropoda</taxon>
        <taxon>Hexapoda</taxon>
        <taxon>Insecta</taxon>
        <taxon>Pterygota</taxon>
        <taxon>Neoptera</taxon>
        <taxon>Endopterygota</taxon>
        <taxon>Hymenoptera</taxon>
        <taxon>Apocrita</taxon>
        <taxon>Proctotrupomorpha</taxon>
        <taxon>Chalcidoidea</taxon>
        <taxon>Agaonidae</taxon>
        <taxon>Agaoninae</taxon>
        <taxon>Ceratosolen</taxon>
    </lineage>
</organism>
<feature type="domain" description="AIMP2 thioredoxin-like" evidence="4">
    <location>
        <begin position="102"/>
        <end position="181"/>
    </location>
</feature>
<dbReference type="KEGG" id="csol:105361359"/>
<dbReference type="PANTHER" id="PTHR13438:SF2">
    <property type="entry name" value="AMINOACYL TRNA SYNTHASE COMPLEX-INTERACTING MULTIFUNCTIONAL PROTEIN 2"/>
    <property type="match status" value="1"/>
</dbReference>
<sequence length="295" mass="33721">MYALEPIVVLPDRIDLPTVMYELPNVHDEGGTTIASIGDDFSRQKDIPEYHCLEAKQMRILKQLKELKQYVEYVCIAVRLSKTITLPSINLPFSNDNNPIQADVIVNASPTSPPYSILALQRIWTDTIFNVDVHLHSTVLDTIKPTFEENLLTNANGEIVHNINLKLIWKDVPDVQFVTKVYSHPLEGEANLLRYLARLINYYDYQYTNSLTDAVSIDTILDLCLQLSYKTTASIDPIVTKFAHYLNKSQWLLNQPNPSLADVAAWSALKRQALNKIPREIKRWYDLCEKTFLAS</sequence>
<evidence type="ECO:0000256" key="2">
    <source>
        <dbReference type="ARBA" id="ARBA00022490"/>
    </source>
</evidence>